<proteinExistence type="predicted"/>
<dbReference type="AlphaFoldDB" id="A0A382WUW1"/>
<feature type="non-terminal residue" evidence="1">
    <location>
        <position position="62"/>
    </location>
</feature>
<sequence length="62" mass="6969">MATSRRYLYKNGRKGLKVFNSILEIEPETSAMLSYGRNPDGLIQPNGKYLLRESSSGYPDKG</sequence>
<evidence type="ECO:0000313" key="1">
    <source>
        <dbReference type="EMBL" id="SVD62647.1"/>
    </source>
</evidence>
<organism evidence="1">
    <name type="scientific">marine metagenome</name>
    <dbReference type="NCBI Taxonomy" id="408172"/>
    <lineage>
        <taxon>unclassified sequences</taxon>
        <taxon>metagenomes</taxon>
        <taxon>ecological metagenomes</taxon>
    </lineage>
</organism>
<dbReference type="EMBL" id="UINC01162731">
    <property type="protein sequence ID" value="SVD62647.1"/>
    <property type="molecule type" value="Genomic_DNA"/>
</dbReference>
<protein>
    <submittedName>
        <fullName evidence="1">Uncharacterized protein</fullName>
    </submittedName>
</protein>
<reference evidence="1" key="1">
    <citation type="submission" date="2018-05" db="EMBL/GenBank/DDBJ databases">
        <authorList>
            <person name="Lanie J.A."/>
            <person name="Ng W.-L."/>
            <person name="Kazmierczak K.M."/>
            <person name="Andrzejewski T.M."/>
            <person name="Davidsen T.M."/>
            <person name="Wayne K.J."/>
            <person name="Tettelin H."/>
            <person name="Glass J.I."/>
            <person name="Rusch D."/>
            <person name="Podicherti R."/>
            <person name="Tsui H.-C.T."/>
            <person name="Winkler M.E."/>
        </authorList>
    </citation>
    <scope>NUCLEOTIDE SEQUENCE</scope>
</reference>
<gene>
    <name evidence="1" type="ORF">METZ01_LOCUS415501</name>
</gene>
<name>A0A382WUW1_9ZZZZ</name>
<accession>A0A382WUW1</accession>